<feature type="transmembrane region" description="Helical" evidence="12">
    <location>
        <begin position="255"/>
        <end position="274"/>
    </location>
</feature>
<evidence type="ECO:0000256" key="9">
    <source>
        <dbReference type="ARBA" id="ARBA00022989"/>
    </source>
</evidence>
<feature type="transmembrane region" description="Helical" evidence="12">
    <location>
        <begin position="308"/>
        <end position="331"/>
    </location>
</feature>
<keyword evidence="7" id="KW-0479">Metal-binding</keyword>
<dbReference type="Proteomes" id="UP000733379">
    <property type="component" value="Unassembled WGS sequence"/>
</dbReference>
<accession>A0ABS6AVE3</accession>
<evidence type="ECO:0000256" key="7">
    <source>
        <dbReference type="ARBA" id="ARBA00022723"/>
    </source>
</evidence>
<dbReference type="PANTHER" id="PTHR43141:SF5">
    <property type="entry name" value="CYTOCHROME BD-I UBIQUINOL OXIDASE SUBUNIT 2"/>
    <property type="match status" value="1"/>
</dbReference>
<keyword evidence="11 12" id="KW-0472">Membrane</keyword>
<keyword evidence="6 12" id="KW-0812">Transmembrane</keyword>
<proteinExistence type="inferred from homology"/>
<dbReference type="EMBL" id="JAHKNI010000002">
    <property type="protein sequence ID" value="MBU3061211.1"/>
    <property type="molecule type" value="Genomic_DNA"/>
</dbReference>
<keyword evidence="10" id="KW-0408">Iron</keyword>
<keyword evidence="4" id="KW-1003">Cell membrane</keyword>
<feature type="transmembrane region" description="Helical" evidence="12">
    <location>
        <begin position="223"/>
        <end position="243"/>
    </location>
</feature>
<keyword evidence="14" id="KW-1185">Reference proteome</keyword>
<reference evidence="13 14" key="1">
    <citation type="submission" date="2021-06" db="EMBL/GenBank/DDBJ databases">
        <title>Actinomycetes sequencing.</title>
        <authorList>
            <person name="Shan Q."/>
        </authorList>
    </citation>
    <scope>NUCLEOTIDE SEQUENCE [LARGE SCALE GENOMIC DNA]</scope>
    <source>
        <strain evidence="13 14">NEAU-G5</strain>
    </source>
</reference>
<dbReference type="InterPro" id="IPR003317">
    <property type="entry name" value="Cyt-d_oxidase_su2"/>
</dbReference>
<evidence type="ECO:0000256" key="3">
    <source>
        <dbReference type="ARBA" id="ARBA00022448"/>
    </source>
</evidence>
<evidence type="ECO:0000313" key="13">
    <source>
        <dbReference type="EMBL" id="MBU3061211.1"/>
    </source>
</evidence>
<feature type="transmembrane region" description="Helical" evidence="12">
    <location>
        <begin position="115"/>
        <end position="138"/>
    </location>
</feature>
<comment type="similarity">
    <text evidence="2">Belongs to the cytochrome ubiquinol oxidase subunit 2 family.</text>
</comment>
<comment type="subcellular location">
    <subcellularLocation>
        <location evidence="1">Cell membrane</location>
        <topology evidence="1">Multi-pass membrane protein</topology>
    </subcellularLocation>
</comment>
<evidence type="ECO:0000256" key="8">
    <source>
        <dbReference type="ARBA" id="ARBA00022982"/>
    </source>
</evidence>
<keyword evidence="3" id="KW-0813">Transport</keyword>
<feature type="transmembrane region" description="Helical" evidence="12">
    <location>
        <begin position="195"/>
        <end position="217"/>
    </location>
</feature>
<dbReference type="RefSeq" id="WP_215916128.1">
    <property type="nucleotide sequence ID" value="NZ_JAHKNI010000002.1"/>
</dbReference>
<evidence type="ECO:0000256" key="6">
    <source>
        <dbReference type="ARBA" id="ARBA00022692"/>
    </source>
</evidence>
<feature type="transmembrane region" description="Helical" evidence="12">
    <location>
        <begin position="83"/>
        <end position="103"/>
    </location>
</feature>
<feature type="transmembrane region" description="Helical" evidence="12">
    <location>
        <begin position="158"/>
        <end position="183"/>
    </location>
</feature>
<evidence type="ECO:0000256" key="12">
    <source>
        <dbReference type="SAM" id="Phobius"/>
    </source>
</evidence>
<protein>
    <submittedName>
        <fullName evidence="13">Cytochrome d ubiquinol oxidase subunit II</fullName>
    </submittedName>
</protein>
<evidence type="ECO:0000256" key="2">
    <source>
        <dbReference type="ARBA" id="ARBA00007543"/>
    </source>
</evidence>
<evidence type="ECO:0000256" key="1">
    <source>
        <dbReference type="ARBA" id="ARBA00004651"/>
    </source>
</evidence>
<evidence type="ECO:0000256" key="11">
    <source>
        <dbReference type="ARBA" id="ARBA00023136"/>
    </source>
</evidence>
<keyword evidence="8" id="KW-0249">Electron transport</keyword>
<evidence type="ECO:0000256" key="4">
    <source>
        <dbReference type="ARBA" id="ARBA00022475"/>
    </source>
</evidence>
<keyword evidence="9 12" id="KW-1133">Transmembrane helix</keyword>
<dbReference type="PANTHER" id="PTHR43141">
    <property type="entry name" value="CYTOCHROME BD2 SUBUNIT II"/>
    <property type="match status" value="1"/>
</dbReference>
<organism evidence="13 14">
    <name type="scientific">Nocardia albiluteola</name>
    <dbReference type="NCBI Taxonomy" id="2842303"/>
    <lineage>
        <taxon>Bacteria</taxon>
        <taxon>Bacillati</taxon>
        <taxon>Actinomycetota</taxon>
        <taxon>Actinomycetes</taxon>
        <taxon>Mycobacteriales</taxon>
        <taxon>Nocardiaceae</taxon>
        <taxon>Nocardia</taxon>
    </lineage>
</organism>
<evidence type="ECO:0000256" key="10">
    <source>
        <dbReference type="ARBA" id="ARBA00023004"/>
    </source>
</evidence>
<dbReference type="Pfam" id="PF02322">
    <property type="entry name" value="Cyt_bd_oxida_II"/>
    <property type="match status" value="1"/>
</dbReference>
<comment type="caution">
    <text evidence="13">The sequence shown here is derived from an EMBL/GenBank/DDBJ whole genome shotgun (WGS) entry which is preliminary data.</text>
</comment>
<evidence type="ECO:0000256" key="5">
    <source>
        <dbReference type="ARBA" id="ARBA00022617"/>
    </source>
</evidence>
<dbReference type="NCBIfam" id="TIGR00203">
    <property type="entry name" value="cydB"/>
    <property type="match status" value="1"/>
</dbReference>
<dbReference type="PIRSF" id="PIRSF000267">
    <property type="entry name" value="Cyt_oxidse_sub2"/>
    <property type="match status" value="1"/>
</dbReference>
<keyword evidence="5" id="KW-0349">Heme</keyword>
<name>A0ABS6AVE3_9NOCA</name>
<evidence type="ECO:0000313" key="14">
    <source>
        <dbReference type="Proteomes" id="UP000733379"/>
    </source>
</evidence>
<sequence length="353" mass="38015">MSLPEFWFLLIAVLFIGYFVLEGFDFGVGMLMPIIGKGSEVRKRVVLNTIGPVWDGNEVWVITAGGALFAAFPEWYASLFSGFYLALLLILVALIVRIVGIEYRSKIDDPRWRRACDIAIGFGSWVPALAWGLAFANIVHGVKLNAHKQIAGNLLDLLGPYALLGALTTALLFLLHGALFIGLKAGGEVREAAHRIARVVFAPTVIVVAAFGIWTQLAHGKGWTWILLALAVLGLVLAGASVFAGRDGWAFTGTALTVVAAVALLFGSLFPYVLPSSIDPALGLSVDGRIVDGHATVAASSTHYTLMVMSWCAVIVTPVVLLYQGWTYWVFRKRLTVEQIPPAIGLPLQSTAN</sequence>
<gene>
    <name evidence="13" type="primary">cydB</name>
    <name evidence="13" type="ORF">KO481_06700</name>
</gene>
<feature type="transmembrane region" description="Helical" evidence="12">
    <location>
        <begin position="6"/>
        <end position="36"/>
    </location>
</feature>